<feature type="transmembrane region" description="Helical" evidence="8">
    <location>
        <begin position="384"/>
        <end position="403"/>
    </location>
</feature>
<keyword evidence="6" id="KW-0406">Ion transport</keyword>
<feature type="transmembrane region" description="Helical" evidence="8">
    <location>
        <begin position="219"/>
        <end position="240"/>
    </location>
</feature>
<gene>
    <name evidence="9" type="ORF">FJM65_17425</name>
</gene>
<evidence type="ECO:0000256" key="4">
    <source>
        <dbReference type="ARBA" id="ARBA00022692"/>
    </source>
</evidence>
<evidence type="ECO:0000256" key="7">
    <source>
        <dbReference type="ARBA" id="ARBA00023136"/>
    </source>
</evidence>
<feature type="transmembrane region" description="Helical" evidence="8">
    <location>
        <begin position="85"/>
        <end position="104"/>
    </location>
</feature>
<feature type="transmembrane region" description="Helical" evidence="8">
    <location>
        <begin position="156"/>
        <end position="176"/>
    </location>
</feature>
<feature type="transmembrane region" description="Helical" evidence="8">
    <location>
        <begin position="338"/>
        <end position="363"/>
    </location>
</feature>
<name>A0A501W3B3_9BACT</name>
<comment type="subcellular location">
    <subcellularLocation>
        <location evidence="1">Cell membrane</location>
        <topology evidence="1">Multi-pass membrane protein</topology>
    </subcellularLocation>
</comment>
<feature type="transmembrane region" description="Helical" evidence="8">
    <location>
        <begin position="438"/>
        <end position="457"/>
    </location>
</feature>
<feature type="transmembrane region" description="Helical" evidence="8">
    <location>
        <begin position="274"/>
        <end position="294"/>
    </location>
</feature>
<dbReference type="OrthoDB" id="9810952at2"/>
<evidence type="ECO:0000256" key="6">
    <source>
        <dbReference type="ARBA" id="ARBA00023065"/>
    </source>
</evidence>
<keyword evidence="2" id="KW-0813">Transport</keyword>
<dbReference type="PANTHER" id="PTHR32024">
    <property type="entry name" value="TRK SYSTEM POTASSIUM UPTAKE PROTEIN TRKG-RELATED"/>
    <property type="match status" value="1"/>
</dbReference>
<dbReference type="RefSeq" id="WP_140623043.1">
    <property type="nucleotide sequence ID" value="NZ_VFRQ01000011.1"/>
</dbReference>
<dbReference type="EMBL" id="VFRQ01000011">
    <property type="protein sequence ID" value="TPE42594.1"/>
    <property type="molecule type" value="Genomic_DNA"/>
</dbReference>
<evidence type="ECO:0000313" key="10">
    <source>
        <dbReference type="Proteomes" id="UP000316727"/>
    </source>
</evidence>
<dbReference type="PANTHER" id="PTHR32024:SF1">
    <property type="entry name" value="KTR SYSTEM POTASSIUM UPTAKE PROTEIN B"/>
    <property type="match status" value="1"/>
</dbReference>
<sequence>MNTESLNRFLYDSKLRAYSIMRRTTYVLTLTAIALLVLGHGVVKDPVMLRMLFRAIDGIFSIFVLIYLLRILYTFERRKFLRRTWFEGVLMLIVFINQVFTYGLDIPIIYDLFDRIGIPLSVEWYRVLVSMFMLVFLVVELLETRVHLLTLQLKPALTFLLSFVLLVLLGSGLLMLPKMTNSPDGMRFIDALFMATSASCVTGLAVVDPGSYFTLAGQVVLLLLIQMGGLGILTFASFFASLMRQGVGVKQHVALHELLESESLFTAKSLLRNLILLTLTIEAIGAVMVFLTWGPDVRFTDLGSKIFYSLFHAVSAFCNAGFSLYPQGLYTEPVRFSYLLHLTLSLLIIFGGLGFPAIIDLFSPQAMRSRMRAPWRNWKMLTRVTVYTTATLLAVGTIGFFLLEYFNTLSQMNFAEALVTSFFQSVTTRTAGFNTVDISALTVPTLMMFIFLMFIGGSPGSTAGGIKTTTFAVILIAVSATVRNKRNMEIGRRTIPHSVAYKAFSVFTFAAVLNIIFIFILSISDSQFDIMKLAFEQVSAFATVGLSTGITAGLSDVGKSVIILSMYLGRVGTLTLALALSTRASSVAYKYPATHLVVG</sequence>
<evidence type="ECO:0000313" key="9">
    <source>
        <dbReference type="EMBL" id="TPE42594.1"/>
    </source>
</evidence>
<keyword evidence="4 8" id="KW-0812">Transmembrane</keyword>
<comment type="caution">
    <text evidence="9">The sequence shown here is derived from an EMBL/GenBank/DDBJ whole genome shotgun (WGS) entry which is preliminary data.</text>
</comment>
<feature type="transmembrane region" description="Helical" evidence="8">
    <location>
        <begin position="306"/>
        <end position="326"/>
    </location>
</feature>
<feature type="transmembrane region" description="Helical" evidence="8">
    <location>
        <begin position="463"/>
        <end position="482"/>
    </location>
</feature>
<keyword evidence="7 8" id="KW-0472">Membrane</keyword>
<evidence type="ECO:0000256" key="5">
    <source>
        <dbReference type="ARBA" id="ARBA00022989"/>
    </source>
</evidence>
<evidence type="ECO:0000256" key="2">
    <source>
        <dbReference type="ARBA" id="ARBA00022448"/>
    </source>
</evidence>
<proteinExistence type="predicted"/>
<feature type="transmembrane region" description="Helical" evidence="8">
    <location>
        <begin position="55"/>
        <end position="73"/>
    </location>
</feature>
<evidence type="ECO:0000256" key="1">
    <source>
        <dbReference type="ARBA" id="ARBA00004651"/>
    </source>
</evidence>
<dbReference type="Pfam" id="PF02386">
    <property type="entry name" value="TrkH"/>
    <property type="match status" value="1"/>
</dbReference>
<evidence type="ECO:0000256" key="8">
    <source>
        <dbReference type="SAM" id="Phobius"/>
    </source>
</evidence>
<keyword evidence="10" id="KW-1185">Reference proteome</keyword>
<feature type="transmembrane region" description="Helical" evidence="8">
    <location>
        <begin position="503"/>
        <end position="523"/>
    </location>
</feature>
<evidence type="ECO:0000256" key="3">
    <source>
        <dbReference type="ARBA" id="ARBA00022475"/>
    </source>
</evidence>
<feature type="transmembrane region" description="Helical" evidence="8">
    <location>
        <begin position="124"/>
        <end position="144"/>
    </location>
</feature>
<keyword evidence="3" id="KW-1003">Cell membrane</keyword>
<reference evidence="9 10" key="1">
    <citation type="submission" date="2019-06" db="EMBL/GenBank/DDBJ databases">
        <title>A novel bacterium of genus Pontibacter, isolated from marine sediment.</title>
        <authorList>
            <person name="Huang H."/>
            <person name="Mo K."/>
            <person name="Hu Y."/>
        </authorList>
    </citation>
    <scope>NUCLEOTIDE SEQUENCE [LARGE SCALE GENOMIC DNA]</scope>
    <source>
        <strain evidence="9 10">HB172049</strain>
    </source>
</reference>
<dbReference type="InterPro" id="IPR003445">
    <property type="entry name" value="Cat_transpt"/>
</dbReference>
<dbReference type="GO" id="GO:0008324">
    <property type="term" value="F:monoatomic cation transmembrane transporter activity"/>
    <property type="evidence" value="ECO:0007669"/>
    <property type="project" value="InterPro"/>
</dbReference>
<accession>A0A501W3B3</accession>
<keyword evidence="5 8" id="KW-1133">Transmembrane helix</keyword>
<dbReference type="GO" id="GO:0030001">
    <property type="term" value="P:metal ion transport"/>
    <property type="evidence" value="ECO:0007669"/>
    <property type="project" value="UniProtKB-ARBA"/>
</dbReference>
<dbReference type="AlphaFoldDB" id="A0A501W3B3"/>
<dbReference type="GO" id="GO:0005886">
    <property type="term" value="C:plasma membrane"/>
    <property type="evidence" value="ECO:0007669"/>
    <property type="project" value="UniProtKB-SubCell"/>
</dbReference>
<organism evidence="9 10">
    <name type="scientific">Pontibacter mangrovi</name>
    <dbReference type="NCBI Taxonomy" id="2589816"/>
    <lineage>
        <taxon>Bacteria</taxon>
        <taxon>Pseudomonadati</taxon>
        <taxon>Bacteroidota</taxon>
        <taxon>Cytophagia</taxon>
        <taxon>Cytophagales</taxon>
        <taxon>Hymenobacteraceae</taxon>
        <taxon>Pontibacter</taxon>
    </lineage>
</organism>
<feature type="transmembrane region" description="Helical" evidence="8">
    <location>
        <begin position="24"/>
        <end position="43"/>
    </location>
</feature>
<feature type="transmembrane region" description="Helical" evidence="8">
    <location>
        <begin position="561"/>
        <end position="580"/>
    </location>
</feature>
<protein>
    <submittedName>
        <fullName evidence="9">ATPase</fullName>
    </submittedName>
</protein>
<dbReference type="Proteomes" id="UP000316727">
    <property type="component" value="Unassembled WGS sequence"/>
</dbReference>